<dbReference type="RefSeq" id="WP_134358790.1">
    <property type="nucleotide sequence ID" value="NZ_CP038033.1"/>
</dbReference>
<accession>A0A4P7BZJ6</accession>
<organism evidence="1 2">
    <name type="scientific">Nitrosococcus wardiae</name>
    <dbReference type="NCBI Taxonomy" id="1814290"/>
    <lineage>
        <taxon>Bacteria</taxon>
        <taxon>Pseudomonadati</taxon>
        <taxon>Pseudomonadota</taxon>
        <taxon>Gammaproteobacteria</taxon>
        <taxon>Chromatiales</taxon>
        <taxon>Chromatiaceae</taxon>
        <taxon>Nitrosococcus</taxon>
    </lineage>
</organism>
<dbReference type="EMBL" id="CP038033">
    <property type="protein sequence ID" value="QBQ55531.1"/>
    <property type="molecule type" value="Genomic_DNA"/>
</dbReference>
<dbReference type="Proteomes" id="UP000294325">
    <property type="component" value="Chromosome"/>
</dbReference>
<sequence length="186" mass="22179">MDQSQTRRQVYVRNFDNDLAHSNREGIDRVWLERHKEYFNDKNLIRLGDSREATGNDQGIDMLVYSPKLGKSYRIEHKEHLNTEYEDDIVHIEYKQIAENGKITPGWIADDSKQTDIFAYHKEITGITYYWNWQELRQFWWYLTVNEAQGEYKSSRSWNGWGYTYCLQIPASDITDIIEFMSSNAT</sequence>
<evidence type="ECO:0000313" key="2">
    <source>
        <dbReference type="Proteomes" id="UP000294325"/>
    </source>
</evidence>
<protein>
    <submittedName>
        <fullName evidence="1">Uncharacterized protein</fullName>
    </submittedName>
</protein>
<dbReference type="KEGG" id="nwr:E3U44_14195"/>
<name>A0A4P7BZJ6_9GAMM</name>
<keyword evidence="2" id="KW-1185">Reference proteome</keyword>
<proteinExistence type="predicted"/>
<evidence type="ECO:0000313" key="1">
    <source>
        <dbReference type="EMBL" id="QBQ55531.1"/>
    </source>
</evidence>
<reference evidence="1 2" key="1">
    <citation type="submission" date="2019-03" db="EMBL/GenBank/DDBJ databases">
        <title>The genome sequence of Nitrosococcus wardiae strain D1FHST reveals the archetypal metabolic capacity of ammonia-oxidizing Gammaproteobacteria.</title>
        <authorList>
            <person name="Wang L."/>
            <person name="Lim C.K."/>
            <person name="Hanson T.E."/>
            <person name="Dang H."/>
            <person name="Klotz M.G."/>
        </authorList>
    </citation>
    <scope>NUCLEOTIDE SEQUENCE [LARGE SCALE GENOMIC DNA]</scope>
    <source>
        <strain evidence="1 2">D1FHS</strain>
    </source>
</reference>
<gene>
    <name evidence="1" type="ORF">E3U44_14195</name>
</gene>
<dbReference type="AlphaFoldDB" id="A0A4P7BZJ6"/>